<accession>A0A173SXA1</accession>
<dbReference type="EMBL" id="CYXP01000002">
    <property type="protein sequence ID" value="CUM94820.1"/>
    <property type="molecule type" value="Genomic_DNA"/>
</dbReference>
<protein>
    <recommendedName>
        <fullName evidence="4">Fimbrillin family protein</fullName>
    </recommendedName>
</protein>
<gene>
    <name evidence="2" type="ORF">ERS852429_01247</name>
</gene>
<evidence type="ECO:0008006" key="4">
    <source>
        <dbReference type="Google" id="ProtNLM"/>
    </source>
</evidence>
<dbReference type="PROSITE" id="PS51257">
    <property type="entry name" value="PROKAR_LIPOPROTEIN"/>
    <property type="match status" value="1"/>
</dbReference>
<evidence type="ECO:0000313" key="2">
    <source>
        <dbReference type="EMBL" id="CUM94820.1"/>
    </source>
</evidence>
<sequence>MKVRNILFALSSLFIAVSCSMDEDIDNVGEEIQAQSETTAEFEISLATGNGVSTKGSTVEIPKNEDGSDKTEDANGNESSVVRCFLAVFECSNGQVSEDSEPIATQWYENSANNTFDKIWPIEESNSLRHQLGTHVILKVSNDPSKRKDLKFVAVAQVNPNSGAYAETSSLNALKAAATYGALMNTVLLENPTVFVKVGEKILEGKSIKTTDKLIYEHTPTSCNQVEIGVRQRSAAVELAEFKVWDESGKTIATEKNITGVRLGNVVLQSKVRGAATDDIADAYGYAPRGTRFYTYENPATSEDKTYLSIQYKINDAEYERSYTIKSPGDSGGTPIERVDAGKLYKLYVTITHHTEDIRFVVDDWISNYIELGPIDPEMK</sequence>
<feature type="compositionally biased region" description="Basic and acidic residues" evidence="1">
    <location>
        <begin position="62"/>
        <end position="73"/>
    </location>
</feature>
<dbReference type="RefSeq" id="WP_057319036.1">
    <property type="nucleotide sequence ID" value="NZ_CYXP01000002.1"/>
</dbReference>
<proteinExistence type="predicted"/>
<dbReference type="AlphaFoldDB" id="A0A173SXA1"/>
<evidence type="ECO:0000313" key="3">
    <source>
        <dbReference type="Proteomes" id="UP000095591"/>
    </source>
</evidence>
<organism evidence="2 3">
    <name type="scientific">Parabacteroides distasonis</name>
    <dbReference type="NCBI Taxonomy" id="823"/>
    <lineage>
        <taxon>Bacteria</taxon>
        <taxon>Pseudomonadati</taxon>
        <taxon>Bacteroidota</taxon>
        <taxon>Bacteroidia</taxon>
        <taxon>Bacteroidales</taxon>
        <taxon>Tannerellaceae</taxon>
        <taxon>Parabacteroides</taxon>
    </lineage>
</organism>
<dbReference type="Proteomes" id="UP000095591">
    <property type="component" value="Unassembled WGS sequence"/>
</dbReference>
<reference evidence="2 3" key="1">
    <citation type="submission" date="2015-09" db="EMBL/GenBank/DDBJ databases">
        <authorList>
            <consortium name="Pathogen Informatics"/>
        </authorList>
    </citation>
    <scope>NUCLEOTIDE SEQUENCE [LARGE SCALE GENOMIC DNA]</scope>
    <source>
        <strain evidence="2 3">2789STDY5608872</strain>
    </source>
</reference>
<dbReference type="Gene3D" id="2.60.40.2580">
    <property type="match status" value="1"/>
</dbReference>
<name>A0A173SXA1_PARDI</name>
<feature type="region of interest" description="Disordered" evidence="1">
    <location>
        <begin position="51"/>
        <end position="76"/>
    </location>
</feature>
<evidence type="ECO:0000256" key="1">
    <source>
        <dbReference type="SAM" id="MobiDB-lite"/>
    </source>
</evidence>